<dbReference type="PROSITE" id="PS50827">
    <property type="entry name" value="DDT"/>
    <property type="match status" value="1"/>
</dbReference>
<keyword evidence="10" id="KW-0175">Coiled coil</keyword>
<feature type="region of interest" description="Disordered" evidence="11">
    <location>
        <begin position="229"/>
        <end position="291"/>
    </location>
</feature>
<keyword evidence="9" id="KW-0539">Nucleus</keyword>
<dbReference type="PANTHER" id="PTHR31169">
    <property type="entry name" value="OS05G0300700 PROTEIN"/>
    <property type="match status" value="1"/>
</dbReference>
<comment type="subcellular location">
    <subcellularLocation>
        <location evidence="2">Cytoplasm</location>
    </subcellularLocation>
    <subcellularLocation>
        <location evidence="1">Nucleus</location>
    </subcellularLocation>
</comment>
<dbReference type="PANTHER" id="PTHR31169:SF8">
    <property type="entry name" value="ZINC-FINGER DOMAIN OF MONOAMINE-OXIDASE A REPRESSOR R1 PROTEIN"/>
    <property type="match status" value="1"/>
</dbReference>
<feature type="compositionally biased region" description="Basic and acidic residues" evidence="11">
    <location>
        <begin position="9"/>
        <end position="19"/>
    </location>
</feature>
<keyword evidence="3" id="KW-0963">Cytoplasm</keyword>
<dbReference type="GO" id="GO:0006355">
    <property type="term" value="P:regulation of DNA-templated transcription"/>
    <property type="evidence" value="ECO:0007669"/>
    <property type="project" value="InterPro"/>
</dbReference>
<dbReference type="InterPro" id="IPR018501">
    <property type="entry name" value="DDT_dom"/>
</dbReference>
<reference evidence="13" key="1">
    <citation type="submission" date="2025-08" db="UniProtKB">
        <authorList>
            <consortium name="RefSeq"/>
        </authorList>
    </citation>
    <scope>IDENTIFICATION</scope>
    <source>
        <tissue evidence="13">Leaves</tissue>
    </source>
</reference>
<dbReference type="KEGG" id="jre:109002745"/>
<evidence type="ECO:0000256" key="11">
    <source>
        <dbReference type="SAM" id="MobiDB-lite"/>
    </source>
</evidence>
<evidence type="ECO:0000256" key="9">
    <source>
        <dbReference type="ARBA" id="ARBA00023242"/>
    </source>
</evidence>
<keyword evidence="12" id="KW-1185">Reference proteome</keyword>
<evidence type="ECO:0000256" key="1">
    <source>
        <dbReference type="ARBA" id="ARBA00004123"/>
    </source>
</evidence>
<keyword evidence="4" id="KW-1017">Isopeptide bond</keyword>
<feature type="coiled-coil region" evidence="10">
    <location>
        <begin position="500"/>
        <end position="562"/>
    </location>
</feature>
<evidence type="ECO:0000256" key="6">
    <source>
        <dbReference type="ARBA" id="ARBA00022843"/>
    </source>
</evidence>
<dbReference type="GeneID" id="109002745"/>
<dbReference type="OrthoDB" id="298344at2759"/>
<dbReference type="GO" id="GO:0005634">
    <property type="term" value="C:nucleus"/>
    <property type="evidence" value="ECO:0000318"/>
    <property type="project" value="GO_Central"/>
</dbReference>
<feature type="compositionally biased region" description="Basic and acidic residues" evidence="11">
    <location>
        <begin position="249"/>
        <end position="260"/>
    </location>
</feature>
<dbReference type="Gramene" id="Jr01_07110_p1">
    <property type="protein sequence ID" value="cds.Jr01_07110_p1"/>
    <property type="gene ID" value="Jr01_07110"/>
</dbReference>
<evidence type="ECO:0000313" key="13">
    <source>
        <dbReference type="RefSeq" id="XP_035550153.1"/>
    </source>
</evidence>
<organism evidence="12 13">
    <name type="scientific">Juglans regia</name>
    <name type="common">English walnut</name>
    <dbReference type="NCBI Taxonomy" id="51240"/>
    <lineage>
        <taxon>Eukaryota</taxon>
        <taxon>Viridiplantae</taxon>
        <taxon>Streptophyta</taxon>
        <taxon>Embryophyta</taxon>
        <taxon>Tracheophyta</taxon>
        <taxon>Spermatophyta</taxon>
        <taxon>Magnoliopsida</taxon>
        <taxon>eudicotyledons</taxon>
        <taxon>Gunneridae</taxon>
        <taxon>Pentapetalae</taxon>
        <taxon>rosids</taxon>
        <taxon>fabids</taxon>
        <taxon>Fagales</taxon>
        <taxon>Juglandaceae</taxon>
        <taxon>Juglans</taxon>
    </lineage>
</organism>
<dbReference type="InterPro" id="IPR018866">
    <property type="entry name" value="Znf-4CXXC_R1"/>
</dbReference>
<accession>A0A2I4FWY1</accession>
<keyword evidence="6" id="KW-0832">Ubl conjugation</keyword>
<evidence type="ECO:0000256" key="10">
    <source>
        <dbReference type="SAM" id="Coils"/>
    </source>
</evidence>
<feature type="region of interest" description="Disordered" evidence="11">
    <location>
        <begin position="1"/>
        <end position="42"/>
    </location>
</feature>
<evidence type="ECO:0000256" key="3">
    <source>
        <dbReference type="ARBA" id="ARBA00022490"/>
    </source>
</evidence>
<keyword evidence="7" id="KW-0805">Transcription regulation</keyword>
<dbReference type="InterPro" id="IPR040221">
    <property type="entry name" value="CDCA7/CDA7L"/>
</dbReference>
<dbReference type="RefSeq" id="XP_035550153.1">
    <property type="nucleotide sequence ID" value="XM_035694260.1"/>
</dbReference>
<dbReference type="SMART" id="SM00571">
    <property type="entry name" value="DDT"/>
    <property type="match status" value="1"/>
</dbReference>
<evidence type="ECO:0000256" key="4">
    <source>
        <dbReference type="ARBA" id="ARBA00022499"/>
    </source>
</evidence>
<keyword evidence="8" id="KW-0804">Transcription</keyword>
<proteinExistence type="predicted"/>
<dbReference type="Proteomes" id="UP000235220">
    <property type="component" value="Chromosome 1"/>
</dbReference>
<gene>
    <name evidence="13" type="primary">LOC109002745</name>
</gene>
<dbReference type="AlphaFoldDB" id="A0A2I4FWY1"/>
<evidence type="ECO:0000256" key="8">
    <source>
        <dbReference type="ARBA" id="ARBA00023163"/>
    </source>
</evidence>
<evidence type="ECO:0000256" key="7">
    <source>
        <dbReference type="ARBA" id="ARBA00023015"/>
    </source>
</evidence>
<evidence type="ECO:0000256" key="5">
    <source>
        <dbReference type="ARBA" id="ARBA00022553"/>
    </source>
</evidence>
<dbReference type="FunCoup" id="A0A2I4FWY1">
    <property type="interactions" value="1215"/>
</dbReference>
<keyword evidence="5" id="KW-0597">Phosphoprotein</keyword>
<protein>
    <submittedName>
        <fullName evidence="13">Uncharacterized protein LOC109002745</fullName>
    </submittedName>
</protein>
<dbReference type="GO" id="GO:0005737">
    <property type="term" value="C:cytoplasm"/>
    <property type="evidence" value="ECO:0007669"/>
    <property type="project" value="UniProtKB-SubCell"/>
</dbReference>
<name>A0A2I4FWY1_JUGRE</name>
<sequence length="664" mass="73934">MAVASESKASPKKEIEETKKRRRVIEDGSNDDDGNKAKRAKGPGVRVVGNRIYDSENGKSCHQCRQKTLDFSASCKNMKVNKLCAINFCHKCLLNRYGEKAEEVEMLADWKCPKCRGICNCSFCMKKKGHKPTGQLVQTARSAGYSSVSEMLNVNGSEELGDEKVVENVGVSPNEPVALNKEPEVVSPKKLGKENSFDGKTDTDLNSQKLATDFDDKSKKIKREGLKEICNGSNDKGAHPKKSSSMKAKVSEFSKEEEKVTGIPKNNNYNTKVPKDVPLSPIKSEEKKDGRTLKDAGALNALKIENARDKPKKVRVSNKVRKCTMGLEDTEFDADIALPQGANLATVAEIELPPADVGNALQFLEFCASFGKVLDVKKGQAASLLRELRYGRRGRRAQYSMTVHFQIQLLSLIQKDAGKESVSPSPTNGRKSWWQALGNCISESQCASKELRSDCFDRGVDEYDKLDFSMKLKILNFICDEALGTEKLRSWIDDQNTKVVEREKEAKEKLMAAKDKEKRLKQNLQDEVAKAIIAQSGAPLSIRKYEAVVSRIKREAAQAHSEMLDAMGIVSKRKKISDAIRTEALSLDLNGRAFWELKGYAKDQEILLQDMGALEAVASYEKWFVYGAEQKQAVEEYISYSRAKRLRIQNSARTTPNGSNEADI</sequence>
<dbReference type="Pfam" id="PF10497">
    <property type="entry name" value="zf-4CXXC_R1"/>
    <property type="match status" value="1"/>
</dbReference>
<evidence type="ECO:0000313" key="12">
    <source>
        <dbReference type="Proteomes" id="UP000235220"/>
    </source>
</evidence>
<evidence type="ECO:0000256" key="2">
    <source>
        <dbReference type="ARBA" id="ARBA00004496"/>
    </source>
</evidence>